<feature type="chain" id="PRO_5045287375" evidence="1">
    <location>
        <begin position="23"/>
        <end position="305"/>
    </location>
</feature>
<protein>
    <submittedName>
        <fullName evidence="2">DUF4292 domain-containing protein</fullName>
    </submittedName>
</protein>
<dbReference type="InterPro" id="IPR025634">
    <property type="entry name" value="DUF4292"/>
</dbReference>
<reference evidence="2 3" key="1">
    <citation type="submission" date="2022-06" db="EMBL/GenBank/DDBJ databases">
        <title>A taxonomic note on the genus Prevotella: Description of four novel genera and emended description of the genera Hallella and Xylanibacter.</title>
        <authorList>
            <person name="Hitch T.C.A."/>
        </authorList>
    </citation>
    <scope>NUCLEOTIDE SEQUENCE [LARGE SCALE GENOMIC DNA]</scope>
    <source>
        <strain evidence="2 3">DSM 100619</strain>
    </source>
</reference>
<dbReference type="Pfam" id="PF14125">
    <property type="entry name" value="DUF4292"/>
    <property type="match status" value="1"/>
</dbReference>
<organism evidence="2 3">
    <name type="scientific">Segatella cerevisiae</name>
    <dbReference type="NCBI Taxonomy" id="2053716"/>
    <lineage>
        <taxon>Bacteria</taxon>
        <taxon>Pseudomonadati</taxon>
        <taxon>Bacteroidota</taxon>
        <taxon>Bacteroidia</taxon>
        <taxon>Bacteroidales</taxon>
        <taxon>Prevotellaceae</taxon>
        <taxon>Segatella</taxon>
    </lineage>
</organism>
<accession>A0ABT1BXG4</accession>
<dbReference type="RefSeq" id="WP_252760774.1">
    <property type="nucleotide sequence ID" value="NZ_JAMXLY010000018.1"/>
</dbReference>
<sequence>MKKAIFINVLAITVLMSVPSFVSGRTRVAGSENGTGNTEKAALRVDQNSDPTLAIKKLTFVQKVSDNRVYATNIVGHISFTIQSDDKNITVPGYLRMRKDQVIRLQLCVPLVGTEIVRIDFYPGSVLMIDRYHKEYVKAGYSQVPFLEKQGITFYSLQALFWNQLLLPGNKSVSESDLKKFDVNLDGTSQNLPVTYKNGKMLYQWQADRTTGRINELDIDYAGGKDAKTSLAVKYSNFQSVGVKTFPATQNYTINTNATQKAQNIKMNIVMDQVTTDSNWDVKTQVSDKYKQVTPEMVLGKIMSF</sequence>
<comment type="caution">
    <text evidence="2">The sequence shown here is derived from an EMBL/GenBank/DDBJ whole genome shotgun (WGS) entry which is preliminary data.</text>
</comment>
<proteinExistence type="predicted"/>
<dbReference type="Proteomes" id="UP001204015">
    <property type="component" value="Unassembled WGS sequence"/>
</dbReference>
<keyword evidence="3" id="KW-1185">Reference proteome</keyword>
<evidence type="ECO:0000256" key="1">
    <source>
        <dbReference type="SAM" id="SignalP"/>
    </source>
</evidence>
<gene>
    <name evidence="2" type="ORF">NG821_06100</name>
</gene>
<dbReference type="EMBL" id="JAMXLY010000018">
    <property type="protein sequence ID" value="MCO6025415.1"/>
    <property type="molecule type" value="Genomic_DNA"/>
</dbReference>
<evidence type="ECO:0000313" key="3">
    <source>
        <dbReference type="Proteomes" id="UP001204015"/>
    </source>
</evidence>
<name>A0ABT1BXG4_9BACT</name>
<evidence type="ECO:0000313" key="2">
    <source>
        <dbReference type="EMBL" id="MCO6025415.1"/>
    </source>
</evidence>
<feature type="signal peptide" evidence="1">
    <location>
        <begin position="1"/>
        <end position="22"/>
    </location>
</feature>
<keyword evidence="1" id="KW-0732">Signal</keyword>